<dbReference type="EMBL" id="JAGGLB010000066">
    <property type="protein sequence ID" value="MBP1997033.1"/>
    <property type="molecule type" value="Genomic_DNA"/>
</dbReference>
<protein>
    <submittedName>
        <fullName evidence="2">Enzyme related to lactoylglutathione lyase</fullName>
    </submittedName>
</protein>
<name>A0ABS4JB10_9BACL</name>
<dbReference type="InterPro" id="IPR037523">
    <property type="entry name" value="VOC_core"/>
</dbReference>
<organism evidence="2 3">
    <name type="scientific">Paenibacillus eucommiae</name>
    <dbReference type="NCBI Taxonomy" id="1355755"/>
    <lineage>
        <taxon>Bacteria</taxon>
        <taxon>Bacillati</taxon>
        <taxon>Bacillota</taxon>
        <taxon>Bacilli</taxon>
        <taxon>Bacillales</taxon>
        <taxon>Paenibacillaceae</taxon>
        <taxon>Paenibacillus</taxon>
    </lineage>
</organism>
<evidence type="ECO:0000259" key="1">
    <source>
        <dbReference type="PROSITE" id="PS51819"/>
    </source>
</evidence>
<dbReference type="GO" id="GO:0016829">
    <property type="term" value="F:lyase activity"/>
    <property type="evidence" value="ECO:0007669"/>
    <property type="project" value="UniProtKB-KW"/>
</dbReference>
<gene>
    <name evidence="2" type="ORF">J2Z66_008711</name>
</gene>
<keyword evidence="3" id="KW-1185">Reference proteome</keyword>
<dbReference type="Pfam" id="PF00903">
    <property type="entry name" value="Glyoxalase"/>
    <property type="match status" value="1"/>
</dbReference>
<comment type="caution">
    <text evidence="2">The sequence shown here is derived from an EMBL/GenBank/DDBJ whole genome shotgun (WGS) entry which is preliminary data.</text>
</comment>
<dbReference type="PROSITE" id="PS51819">
    <property type="entry name" value="VOC"/>
    <property type="match status" value="1"/>
</dbReference>
<evidence type="ECO:0000313" key="3">
    <source>
        <dbReference type="Proteomes" id="UP001519287"/>
    </source>
</evidence>
<dbReference type="RefSeq" id="WP_209979985.1">
    <property type="nucleotide sequence ID" value="NZ_JAGGLB010000066.1"/>
</dbReference>
<proteinExistence type="predicted"/>
<dbReference type="SUPFAM" id="SSF54593">
    <property type="entry name" value="Glyoxalase/Bleomycin resistance protein/Dihydroxybiphenyl dioxygenase"/>
    <property type="match status" value="1"/>
</dbReference>
<keyword evidence="2" id="KW-0456">Lyase</keyword>
<evidence type="ECO:0000313" key="2">
    <source>
        <dbReference type="EMBL" id="MBP1997033.1"/>
    </source>
</evidence>
<dbReference type="Gene3D" id="3.10.180.10">
    <property type="entry name" value="2,3-Dihydroxybiphenyl 1,2-Dioxygenase, domain 1"/>
    <property type="match status" value="1"/>
</dbReference>
<feature type="domain" description="VOC" evidence="1">
    <location>
        <begin position="16"/>
        <end position="136"/>
    </location>
</feature>
<accession>A0ABS4JB10</accession>
<dbReference type="InterPro" id="IPR004360">
    <property type="entry name" value="Glyas_Fos-R_dOase_dom"/>
</dbReference>
<dbReference type="Proteomes" id="UP001519287">
    <property type="component" value="Unassembled WGS sequence"/>
</dbReference>
<dbReference type="InterPro" id="IPR029068">
    <property type="entry name" value="Glyas_Bleomycin-R_OHBP_Dase"/>
</dbReference>
<reference evidence="2 3" key="1">
    <citation type="submission" date="2021-03" db="EMBL/GenBank/DDBJ databases">
        <title>Genomic Encyclopedia of Type Strains, Phase IV (KMG-IV): sequencing the most valuable type-strain genomes for metagenomic binning, comparative biology and taxonomic classification.</title>
        <authorList>
            <person name="Goeker M."/>
        </authorList>
    </citation>
    <scope>NUCLEOTIDE SEQUENCE [LARGE SCALE GENOMIC DNA]</scope>
    <source>
        <strain evidence="2 3">DSM 26048</strain>
    </source>
</reference>
<sequence>MSEQVQVDKSCPIDSKIGAVFVPVTNMNYSVNWYKKLLGHPLDPKFADHEKSEERTVYSIHLGETTLLLDSMNRDELKASPNHLFFFSTKDILKSFQHLVELQIEIVNPKENEITKDSRVIVIKDPDGNRIMIHREG</sequence>